<dbReference type="Proteomes" id="UP000007576">
    <property type="component" value="Segment"/>
</dbReference>
<evidence type="ECO:0000256" key="1">
    <source>
        <dbReference type="SAM" id="MobiDB-lite"/>
    </source>
</evidence>
<sequence>MGRLSAAARLADEFGSSIDNAQRFVDEVGPDVADDLVARSGQVADDALTSWKRPLAAAGGTGVLAGGAGLAYRQQDVAEARSVAEQSASYSEAVQAIIESDMSPEAKQQAIKDLNNNAGTDGDDDDGDEGPAGLLPENPQVVIVLMIVLIFAMKFGLQGDY</sequence>
<protein>
    <submittedName>
        <fullName evidence="2">VP10</fullName>
    </submittedName>
</protein>
<reference evidence="2 3" key="1">
    <citation type="journal article" date="2012" name="J. Virol.">
        <title>Closely related archaeal Haloarcula hispanica icosahedral viruses HHIV-2 and SH1 have nonhomologous genes encoding host recognition functions.</title>
        <authorList>
            <person name="Jaakkola S.T."/>
            <person name="Penttinen R.K."/>
            <person name="Vilen S.T."/>
            <person name="Jalasvuori M."/>
            <person name="Ronnholm G."/>
            <person name="Bamford J.K."/>
            <person name="Bamford D.H."/>
            <person name="Oksanen H.M."/>
        </authorList>
    </citation>
    <scope>NUCLEOTIDE SEQUENCE [LARGE SCALE GENOMIC DNA]</scope>
</reference>
<name>H9AZX7_9VIRU</name>
<dbReference type="RefSeq" id="YP_005352807.1">
    <property type="nucleotide sequence ID" value="NC_016989.1"/>
</dbReference>
<dbReference type="EMBL" id="JN968479">
    <property type="protein sequence ID" value="AFD02302.1"/>
    <property type="molecule type" value="Genomic_DNA"/>
</dbReference>
<feature type="region of interest" description="Disordered" evidence="1">
    <location>
        <begin position="114"/>
        <end position="134"/>
    </location>
</feature>
<keyword evidence="3" id="KW-1185">Reference proteome</keyword>
<dbReference type="GeneID" id="14517152"/>
<organism evidence="2 3">
    <name type="scientific">Haloarcula hispanica icosahedral virus 2</name>
    <dbReference type="NCBI Taxonomy" id="1154689"/>
    <lineage>
        <taxon>Viruses</taxon>
        <taxon>Singelaviria</taxon>
        <taxon>Helvetiavirae</taxon>
        <taxon>Dividoviricota</taxon>
        <taxon>Laserviricetes</taxon>
        <taxon>Halopanivirales</taxon>
        <taxon>Sphaerolipoviridae</taxon>
        <taxon>Alphasphaerolipovirus</taxon>
        <taxon>Alphasphaerolipovirus helsinkii</taxon>
    </lineage>
</organism>
<dbReference type="KEGG" id="vg:14517152"/>
<evidence type="ECO:0000313" key="2">
    <source>
        <dbReference type="EMBL" id="AFD02302.1"/>
    </source>
</evidence>
<accession>H9AZX7</accession>
<dbReference type="OrthoDB" id="39580at10239"/>
<evidence type="ECO:0000313" key="3">
    <source>
        <dbReference type="Proteomes" id="UP000007576"/>
    </source>
</evidence>
<proteinExistence type="predicted"/>